<dbReference type="InterPro" id="IPR008978">
    <property type="entry name" value="HSP20-like_chaperone"/>
</dbReference>
<evidence type="ECO:0000256" key="3">
    <source>
        <dbReference type="RuleBase" id="RU003616"/>
    </source>
</evidence>
<evidence type="ECO:0000313" key="5">
    <source>
        <dbReference type="EMBL" id="QDO97921.1"/>
    </source>
</evidence>
<evidence type="ECO:0000256" key="1">
    <source>
        <dbReference type="ARBA" id="ARBA00023016"/>
    </source>
</evidence>
<gene>
    <name evidence="5" type="ORF">FNB15_11870</name>
</gene>
<dbReference type="SUPFAM" id="SSF49764">
    <property type="entry name" value="HSP20-like chaperones"/>
    <property type="match status" value="1"/>
</dbReference>
<feature type="domain" description="SHSP" evidence="4">
    <location>
        <begin position="30"/>
        <end position="146"/>
    </location>
</feature>
<dbReference type="AlphaFoldDB" id="A0A516H2B7"/>
<dbReference type="InterPro" id="IPR037913">
    <property type="entry name" value="ACD_IbpA/B"/>
</dbReference>
<reference evidence="5 6" key="1">
    <citation type="submission" date="2019-07" db="EMBL/GenBank/DDBJ databases">
        <title>Genome sequencing for Ferrovibrio sp. K5.</title>
        <authorList>
            <person name="Park S.-J."/>
        </authorList>
    </citation>
    <scope>NUCLEOTIDE SEQUENCE [LARGE SCALE GENOMIC DNA]</scope>
    <source>
        <strain evidence="5 6">K5</strain>
    </source>
</reference>
<proteinExistence type="inferred from homology"/>
<keyword evidence="6" id="KW-1185">Reference proteome</keyword>
<dbReference type="Proteomes" id="UP000317496">
    <property type="component" value="Chromosome"/>
</dbReference>
<name>A0A516H2B7_9PROT</name>
<dbReference type="InterPro" id="IPR002068">
    <property type="entry name" value="A-crystallin/Hsp20_dom"/>
</dbReference>
<dbReference type="PROSITE" id="PS01031">
    <property type="entry name" value="SHSP"/>
    <property type="match status" value="1"/>
</dbReference>
<dbReference type="EMBL" id="CP041636">
    <property type="protein sequence ID" value="QDO97921.1"/>
    <property type="molecule type" value="Genomic_DNA"/>
</dbReference>
<evidence type="ECO:0000259" key="4">
    <source>
        <dbReference type="PROSITE" id="PS01031"/>
    </source>
</evidence>
<dbReference type="CDD" id="cd06470">
    <property type="entry name" value="ACD_IbpA-B_like"/>
    <property type="match status" value="1"/>
</dbReference>
<dbReference type="RefSeq" id="WP_144068902.1">
    <property type="nucleotide sequence ID" value="NZ_CP041636.1"/>
</dbReference>
<dbReference type="PANTHER" id="PTHR47062">
    <property type="match status" value="1"/>
</dbReference>
<dbReference type="Gene3D" id="2.60.40.790">
    <property type="match status" value="1"/>
</dbReference>
<dbReference type="PANTHER" id="PTHR47062:SF1">
    <property type="entry name" value="SMALL HEAT SHOCK PROTEIN IBPA"/>
    <property type="match status" value="1"/>
</dbReference>
<dbReference type="KEGG" id="fer:FNB15_11870"/>
<keyword evidence="1" id="KW-0346">Stress response</keyword>
<sequence>MRAFDLSPLLRSSVGFDHVNRLFELANRVDETATSYPPYNIEKRGEDAYRLTMAVAGFDQSELDVTVKENSLIITGKAAEQTVPQDGEQVSYLHRGIARRAFERRFELADTVKVVGAELKDGLLHVALKREVPEAKKPRQIQISTVANSGTVIEAQPKAA</sequence>
<comment type="similarity">
    <text evidence="2 3">Belongs to the small heat shock protein (HSP20) family.</text>
</comment>
<accession>A0A516H2B7</accession>
<dbReference type="OrthoDB" id="9810618at2"/>
<organism evidence="5 6">
    <name type="scientific">Ferrovibrio terrae</name>
    <dbReference type="NCBI Taxonomy" id="2594003"/>
    <lineage>
        <taxon>Bacteria</taxon>
        <taxon>Pseudomonadati</taxon>
        <taxon>Pseudomonadota</taxon>
        <taxon>Alphaproteobacteria</taxon>
        <taxon>Rhodospirillales</taxon>
        <taxon>Rhodospirillaceae</taxon>
        <taxon>Ferrovibrio</taxon>
    </lineage>
</organism>
<dbReference type="Pfam" id="PF00011">
    <property type="entry name" value="HSP20"/>
    <property type="match status" value="1"/>
</dbReference>
<evidence type="ECO:0000256" key="2">
    <source>
        <dbReference type="PROSITE-ProRule" id="PRU00285"/>
    </source>
</evidence>
<protein>
    <submittedName>
        <fullName evidence="5">Hsp20 family protein</fullName>
    </submittedName>
</protein>
<evidence type="ECO:0000313" key="6">
    <source>
        <dbReference type="Proteomes" id="UP000317496"/>
    </source>
</evidence>